<evidence type="ECO:0000313" key="6">
    <source>
        <dbReference type="EMBL" id="HAE8208723.1"/>
    </source>
</evidence>
<feature type="domain" description="PNPLA" evidence="5">
    <location>
        <begin position="8"/>
        <end position="168"/>
    </location>
</feature>
<feature type="short sequence motif" description="GXSXG" evidence="4">
    <location>
        <begin position="39"/>
        <end position="43"/>
    </location>
</feature>
<gene>
    <name evidence="6" type="ORF">GND11_002046</name>
</gene>
<dbReference type="InterPro" id="IPR002641">
    <property type="entry name" value="PNPLA_dom"/>
</dbReference>
<dbReference type="RefSeq" id="WP_046093573.1">
    <property type="nucleotide sequence ID" value="NZ_JXTT01000023.1"/>
</dbReference>
<dbReference type="GO" id="GO:0016787">
    <property type="term" value="F:hydrolase activity"/>
    <property type="evidence" value="ECO:0007669"/>
    <property type="project" value="UniProtKB-UniRule"/>
</dbReference>
<dbReference type="Gene3D" id="3.40.1090.10">
    <property type="entry name" value="Cytosolic phospholipase A2 catalytic domain"/>
    <property type="match status" value="2"/>
</dbReference>
<evidence type="ECO:0000256" key="1">
    <source>
        <dbReference type="ARBA" id="ARBA00022801"/>
    </source>
</evidence>
<dbReference type="PANTHER" id="PTHR14226">
    <property type="entry name" value="NEUROPATHY TARGET ESTERASE/SWISS CHEESE D.MELANOGASTER"/>
    <property type="match status" value="1"/>
</dbReference>
<dbReference type="AlphaFoldDB" id="A0A737H188"/>
<dbReference type="Pfam" id="PF01734">
    <property type="entry name" value="Patatin"/>
    <property type="match status" value="1"/>
</dbReference>
<keyword evidence="2 4" id="KW-0442">Lipid degradation</keyword>
<reference evidence="6" key="1">
    <citation type="journal article" date="2018" name="Genome Biol.">
        <title>SKESA: strategic k-mer extension for scrupulous assemblies.</title>
        <authorList>
            <person name="Souvorov A."/>
            <person name="Agarwala R."/>
            <person name="Lipman D.J."/>
        </authorList>
    </citation>
    <scope>NUCLEOTIDE SEQUENCE</scope>
    <source>
        <strain evidence="6">3472-64</strain>
    </source>
</reference>
<comment type="caution">
    <text evidence="4">Lacks conserved residue(s) required for the propagation of feature annotation.</text>
</comment>
<dbReference type="GO" id="GO:0016042">
    <property type="term" value="P:lipid catabolic process"/>
    <property type="evidence" value="ECO:0007669"/>
    <property type="project" value="UniProtKB-UniRule"/>
</dbReference>
<protein>
    <recommendedName>
        <fullName evidence="5">PNPLA domain-containing protein</fullName>
    </recommendedName>
</protein>
<feature type="active site" description="Nucleophile" evidence="4">
    <location>
        <position position="41"/>
    </location>
</feature>
<dbReference type="InterPro" id="IPR050301">
    <property type="entry name" value="NTE"/>
</dbReference>
<keyword evidence="3 4" id="KW-0443">Lipid metabolism</keyword>
<evidence type="ECO:0000256" key="2">
    <source>
        <dbReference type="ARBA" id="ARBA00022963"/>
    </source>
</evidence>
<dbReference type="PROSITE" id="PS51635">
    <property type="entry name" value="PNPLA"/>
    <property type="match status" value="1"/>
</dbReference>
<dbReference type="SUPFAM" id="SSF52151">
    <property type="entry name" value="FabD/lysophospholipase-like"/>
    <property type="match status" value="1"/>
</dbReference>
<evidence type="ECO:0000256" key="3">
    <source>
        <dbReference type="ARBA" id="ARBA00023098"/>
    </source>
</evidence>
<comment type="caution">
    <text evidence="6">The sequence shown here is derived from an EMBL/GenBank/DDBJ whole genome shotgun (WGS) entry which is preliminary data.</text>
</comment>
<feature type="active site" description="Proton acceptor" evidence="4">
    <location>
        <position position="155"/>
    </location>
</feature>
<name>A0A737H188_SALER</name>
<accession>A0A737H188</accession>
<evidence type="ECO:0000256" key="4">
    <source>
        <dbReference type="PROSITE-ProRule" id="PRU01161"/>
    </source>
</evidence>
<sequence>MTKNNYNVVLSSGYMAFSRHCAFLKAVDDHALSIDSLIGTSSGAIVGAMYCAGHDPEYILKEIATVKFMDVISIFPFDCKGVFNLLPAKDYLKRYLPQTFDELPVKFSCGVSGLKMNHLLIDSGDLISAVCASFAIPKIFKPVYVDGISGGPYIDGGVVDRLGLFNDIKKRALSNRGRILIHKINKSHKFSSDNNYEEELTKYKDIKIIKSDAVNESLFKLKYFNKQYECSRAKIYNELRAILDEQNS</sequence>
<feature type="short sequence motif" description="DGA/G" evidence="4">
    <location>
        <begin position="155"/>
        <end position="157"/>
    </location>
</feature>
<dbReference type="InterPro" id="IPR016035">
    <property type="entry name" value="Acyl_Trfase/lysoPLipase"/>
</dbReference>
<proteinExistence type="predicted"/>
<organism evidence="6">
    <name type="scientific">Salmonella enterica subsp. salamae serovar 42:f,g,t:--</name>
    <dbReference type="NCBI Taxonomy" id="41518"/>
    <lineage>
        <taxon>Bacteria</taxon>
        <taxon>Pseudomonadati</taxon>
        <taxon>Pseudomonadota</taxon>
        <taxon>Gammaproteobacteria</taxon>
        <taxon>Enterobacterales</taxon>
        <taxon>Enterobacteriaceae</taxon>
        <taxon>Salmonella</taxon>
    </lineage>
</organism>
<evidence type="ECO:0000259" key="5">
    <source>
        <dbReference type="PROSITE" id="PS51635"/>
    </source>
</evidence>
<dbReference type="EMBL" id="DAATEH010000016">
    <property type="protein sequence ID" value="HAE8208723.1"/>
    <property type="molecule type" value="Genomic_DNA"/>
</dbReference>
<dbReference type="PANTHER" id="PTHR14226:SF29">
    <property type="entry name" value="NEUROPATHY TARGET ESTERASE SWS"/>
    <property type="match status" value="1"/>
</dbReference>
<keyword evidence="1 4" id="KW-0378">Hydrolase</keyword>
<reference evidence="6" key="2">
    <citation type="submission" date="2018-07" db="EMBL/GenBank/DDBJ databases">
        <authorList>
            <consortium name="NCBI Pathogen Detection Project"/>
        </authorList>
    </citation>
    <scope>NUCLEOTIDE SEQUENCE</scope>
    <source>
        <strain evidence="6">3472-64</strain>
    </source>
</reference>